<comment type="similarity">
    <text evidence="3">Belongs to the class-V pyridoxal-phosphate-dependent aminotransferase family. SerC subfamily.</text>
</comment>
<evidence type="ECO:0000256" key="12">
    <source>
        <dbReference type="RuleBase" id="RU004505"/>
    </source>
</evidence>
<protein>
    <recommendedName>
        <fullName evidence="12">Phosphoserine aminotransferase</fullName>
        <ecNumber evidence="12">2.6.1.52</ecNumber>
    </recommendedName>
</protein>
<dbReference type="CDD" id="cd00611">
    <property type="entry name" value="PSAT_like"/>
    <property type="match status" value="1"/>
</dbReference>
<dbReference type="GO" id="GO:0005737">
    <property type="term" value="C:cytoplasm"/>
    <property type="evidence" value="ECO:0007669"/>
    <property type="project" value="TreeGrafter"/>
</dbReference>
<evidence type="ECO:0000256" key="5">
    <source>
        <dbReference type="ARBA" id="ARBA00022605"/>
    </source>
</evidence>
<dbReference type="FunFam" id="3.40.640.10:FF:000010">
    <property type="entry name" value="Phosphoserine aminotransferase"/>
    <property type="match status" value="1"/>
</dbReference>
<dbReference type="InterPro" id="IPR022278">
    <property type="entry name" value="Pser_aminoTfrase"/>
</dbReference>
<organism evidence="14 15">
    <name type="scientific">Pseudolycoriella hygida</name>
    <dbReference type="NCBI Taxonomy" id="35572"/>
    <lineage>
        <taxon>Eukaryota</taxon>
        <taxon>Metazoa</taxon>
        <taxon>Ecdysozoa</taxon>
        <taxon>Arthropoda</taxon>
        <taxon>Hexapoda</taxon>
        <taxon>Insecta</taxon>
        <taxon>Pterygota</taxon>
        <taxon>Neoptera</taxon>
        <taxon>Endopterygota</taxon>
        <taxon>Diptera</taxon>
        <taxon>Nematocera</taxon>
        <taxon>Sciaroidea</taxon>
        <taxon>Sciaridae</taxon>
        <taxon>Pseudolycoriella</taxon>
    </lineage>
</organism>
<comment type="cofactor">
    <cofactor evidence="1 11">
        <name>pyridoxal 5'-phosphate</name>
        <dbReference type="ChEBI" id="CHEBI:597326"/>
    </cofactor>
</comment>
<dbReference type="Gene3D" id="3.90.1150.10">
    <property type="entry name" value="Aspartate Aminotransferase, domain 1"/>
    <property type="match status" value="1"/>
</dbReference>
<evidence type="ECO:0000313" key="14">
    <source>
        <dbReference type="EMBL" id="KAJ6637202.1"/>
    </source>
</evidence>
<sequence>MVINFGAGPAKLPEEVLIEVQRDLLNHGQSGISVMEMSHRSKEYADIHSKALQAVRDILNVPDNYKVLFMQGGGTGIFSAICMNLMKTGTADYCVTGTWSTLAAKEAAKYGKVNMVFPKPEKFTTIPDQSSWKLDPNASYVYYCDNETVNGVEFPFIPDTKGVPLVVDMSSNMLSRPFDITKFGLIFGGAQKNIGPAGITVVIVREDLIGNAMPTTPTILDFKVTCANNSLYNTPPTFIIYVMGLVFEWIKRKGGLDAMHENAITKSKLIYQSIKNSNGFYTCPVDVRYRSRMNVPFRAGSASGDESVESEFLKGAEKLGMVQLKGHRSVGGIRASLYNAVSVEDAIVLANYMNEFYNSHKSK</sequence>
<name>A0A9Q0RYB8_9DIPT</name>
<dbReference type="Gene3D" id="3.40.640.10">
    <property type="entry name" value="Type I PLP-dependent aspartate aminotransferase-like (Major domain)"/>
    <property type="match status" value="1"/>
</dbReference>
<evidence type="ECO:0000256" key="7">
    <source>
        <dbReference type="ARBA" id="ARBA00022898"/>
    </source>
</evidence>
<keyword evidence="4 12" id="KW-0032">Aminotransferase</keyword>
<feature type="domain" description="Aminotransferase class V" evidence="13">
    <location>
        <begin position="3"/>
        <end position="345"/>
    </location>
</feature>
<evidence type="ECO:0000256" key="1">
    <source>
        <dbReference type="ARBA" id="ARBA00001933"/>
    </source>
</evidence>
<comment type="catalytic activity">
    <reaction evidence="10 12">
        <text>O-phospho-L-serine + 2-oxoglutarate = 3-phosphooxypyruvate + L-glutamate</text>
        <dbReference type="Rhea" id="RHEA:14329"/>
        <dbReference type="ChEBI" id="CHEBI:16810"/>
        <dbReference type="ChEBI" id="CHEBI:18110"/>
        <dbReference type="ChEBI" id="CHEBI:29985"/>
        <dbReference type="ChEBI" id="CHEBI:57524"/>
        <dbReference type="EC" id="2.6.1.52"/>
    </reaction>
</comment>
<dbReference type="InterPro" id="IPR015421">
    <property type="entry name" value="PyrdxlP-dep_Trfase_major"/>
</dbReference>
<dbReference type="PANTHER" id="PTHR43247">
    <property type="entry name" value="PHOSPHOSERINE AMINOTRANSFERASE"/>
    <property type="match status" value="1"/>
</dbReference>
<evidence type="ECO:0000256" key="9">
    <source>
        <dbReference type="ARBA" id="ARBA00047630"/>
    </source>
</evidence>
<evidence type="ECO:0000259" key="13">
    <source>
        <dbReference type="Pfam" id="PF00266"/>
    </source>
</evidence>
<dbReference type="EC" id="2.6.1.52" evidence="12"/>
<dbReference type="InterPro" id="IPR015422">
    <property type="entry name" value="PyrdxlP-dep_Trfase_small"/>
</dbReference>
<dbReference type="GO" id="GO:0006564">
    <property type="term" value="P:L-serine biosynthetic process"/>
    <property type="evidence" value="ECO:0007669"/>
    <property type="project" value="UniProtKB-KW"/>
</dbReference>
<dbReference type="PIRSF" id="PIRSF000525">
    <property type="entry name" value="SerC"/>
    <property type="match status" value="1"/>
</dbReference>
<dbReference type="GO" id="GO:0004648">
    <property type="term" value="F:O-phospho-L-serine:2-oxoglutarate aminotransferase activity"/>
    <property type="evidence" value="ECO:0007669"/>
    <property type="project" value="UniProtKB-EC"/>
</dbReference>
<dbReference type="HAMAP" id="MF_00160">
    <property type="entry name" value="SerC_aminotrans_5"/>
    <property type="match status" value="1"/>
</dbReference>
<comment type="catalytic activity">
    <reaction evidence="9">
        <text>4-(phosphooxy)-L-threonine + 2-oxoglutarate = (R)-3-hydroxy-2-oxo-4-phosphooxybutanoate + L-glutamate</text>
        <dbReference type="Rhea" id="RHEA:16573"/>
        <dbReference type="ChEBI" id="CHEBI:16810"/>
        <dbReference type="ChEBI" id="CHEBI:29985"/>
        <dbReference type="ChEBI" id="CHEBI:58452"/>
        <dbReference type="ChEBI" id="CHEBI:58538"/>
        <dbReference type="EC" id="2.6.1.52"/>
    </reaction>
</comment>
<evidence type="ECO:0000256" key="10">
    <source>
        <dbReference type="ARBA" id="ARBA00049007"/>
    </source>
</evidence>
<dbReference type="GO" id="GO:0030170">
    <property type="term" value="F:pyridoxal phosphate binding"/>
    <property type="evidence" value="ECO:0007669"/>
    <property type="project" value="TreeGrafter"/>
</dbReference>
<reference evidence="14" key="1">
    <citation type="submission" date="2022-07" db="EMBL/GenBank/DDBJ databases">
        <authorList>
            <person name="Trinca V."/>
            <person name="Uliana J.V.C."/>
            <person name="Torres T.T."/>
            <person name="Ward R.J."/>
            <person name="Monesi N."/>
        </authorList>
    </citation>
    <scope>NUCLEOTIDE SEQUENCE</scope>
    <source>
        <strain evidence="14">HSMRA1968</strain>
        <tissue evidence="14">Whole embryos</tissue>
    </source>
</reference>
<keyword evidence="15" id="KW-1185">Reference proteome</keyword>
<keyword evidence="6 12" id="KW-0808">Transferase</keyword>
<evidence type="ECO:0000256" key="2">
    <source>
        <dbReference type="ARBA" id="ARBA00005099"/>
    </source>
</evidence>
<dbReference type="PROSITE" id="PS00595">
    <property type="entry name" value="AA_TRANSFER_CLASS_5"/>
    <property type="match status" value="1"/>
</dbReference>
<dbReference type="EMBL" id="WJQU01000003">
    <property type="protein sequence ID" value="KAJ6637202.1"/>
    <property type="molecule type" value="Genomic_DNA"/>
</dbReference>
<dbReference type="SUPFAM" id="SSF53383">
    <property type="entry name" value="PLP-dependent transferases"/>
    <property type="match status" value="1"/>
</dbReference>
<gene>
    <name evidence="14" type="ORF">Bhyg_09931</name>
</gene>
<dbReference type="OrthoDB" id="1703350at2759"/>
<evidence type="ECO:0000313" key="15">
    <source>
        <dbReference type="Proteomes" id="UP001151699"/>
    </source>
</evidence>
<evidence type="ECO:0000256" key="11">
    <source>
        <dbReference type="RuleBase" id="RU004504"/>
    </source>
</evidence>
<dbReference type="InterPro" id="IPR015424">
    <property type="entry name" value="PyrdxlP-dep_Trfase"/>
</dbReference>
<comment type="caution">
    <text evidence="14">The sequence shown here is derived from an EMBL/GenBank/DDBJ whole genome shotgun (WGS) entry which is preliminary data.</text>
</comment>
<accession>A0A9Q0RYB8</accession>
<dbReference type="FunFam" id="3.90.1150.10:FF:000006">
    <property type="entry name" value="Phosphoserine aminotransferase"/>
    <property type="match status" value="1"/>
</dbReference>
<evidence type="ECO:0000256" key="6">
    <source>
        <dbReference type="ARBA" id="ARBA00022679"/>
    </source>
</evidence>
<dbReference type="Pfam" id="PF00266">
    <property type="entry name" value="Aminotran_5"/>
    <property type="match status" value="1"/>
</dbReference>
<dbReference type="InterPro" id="IPR020578">
    <property type="entry name" value="Aminotrans_V_PyrdxlP_BS"/>
</dbReference>
<proteinExistence type="inferred from homology"/>
<dbReference type="AlphaFoldDB" id="A0A9Q0RYB8"/>
<dbReference type="NCBIfam" id="NF003764">
    <property type="entry name" value="PRK05355.1"/>
    <property type="match status" value="1"/>
</dbReference>
<keyword evidence="7" id="KW-0663">Pyridoxal phosphate</keyword>
<dbReference type="InterPro" id="IPR000192">
    <property type="entry name" value="Aminotrans_V_dom"/>
</dbReference>
<evidence type="ECO:0000256" key="3">
    <source>
        <dbReference type="ARBA" id="ARBA00006904"/>
    </source>
</evidence>
<evidence type="ECO:0000256" key="4">
    <source>
        <dbReference type="ARBA" id="ARBA00022576"/>
    </source>
</evidence>
<keyword evidence="8 12" id="KW-0718">Serine biosynthesis</keyword>
<dbReference type="NCBIfam" id="TIGR01364">
    <property type="entry name" value="serC_1"/>
    <property type="match status" value="1"/>
</dbReference>
<comment type="pathway">
    <text evidence="2 12">Amino-acid biosynthesis; L-serine biosynthesis; L-serine from 3-phospho-D-glycerate: step 2/3.</text>
</comment>
<evidence type="ECO:0000256" key="8">
    <source>
        <dbReference type="ARBA" id="ARBA00023299"/>
    </source>
</evidence>
<dbReference type="Proteomes" id="UP001151699">
    <property type="component" value="Chromosome X"/>
</dbReference>
<keyword evidence="5 12" id="KW-0028">Amino-acid biosynthesis</keyword>
<dbReference type="PANTHER" id="PTHR43247:SF1">
    <property type="entry name" value="PHOSPHOSERINE AMINOTRANSFERASE"/>
    <property type="match status" value="1"/>
</dbReference>